<dbReference type="AlphaFoldDB" id="A0A0N4TXN2"/>
<dbReference type="WBParaSite" id="BPAG_0001373701-mRNA-1">
    <property type="protein sequence ID" value="BPAG_0001373701-mRNA-1"/>
    <property type="gene ID" value="BPAG_0001373701"/>
</dbReference>
<accession>A0A0N4TXN2</accession>
<gene>
    <name evidence="1" type="ORF">BPAG_LOCUS13665</name>
</gene>
<dbReference type="GO" id="GO:0002181">
    <property type="term" value="P:cytoplasmic translation"/>
    <property type="evidence" value="ECO:0007669"/>
    <property type="project" value="TreeGrafter"/>
</dbReference>
<evidence type="ECO:0000313" key="2">
    <source>
        <dbReference type="Proteomes" id="UP000278627"/>
    </source>
</evidence>
<dbReference type="PANTHER" id="PTHR12681:SF0">
    <property type="entry name" value="ZINC FINGER CCCH DOMAIN-CONTAINING PROTEIN 15"/>
    <property type="match status" value="1"/>
</dbReference>
<dbReference type="GO" id="GO:0003729">
    <property type="term" value="F:mRNA binding"/>
    <property type="evidence" value="ECO:0007669"/>
    <property type="project" value="TreeGrafter"/>
</dbReference>
<dbReference type="STRING" id="6280.A0A0N4TXN2"/>
<reference evidence="1 2" key="2">
    <citation type="submission" date="2018-11" db="EMBL/GenBank/DDBJ databases">
        <authorList>
            <consortium name="Pathogen Informatics"/>
        </authorList>
    </citation>
    <scope>NUCLEOTIDE SEQUENCE [LARGE SCALE GENOMIC DNA]</scope>
</reference>
<dbReference type="GO" id="GO:0005829">
    <property type="term" value="C:cytosol"/>
    <property type="evidence" value="ECO:0007669"/>
    <property type="project" value="TreeGrafter"/>
</dbReference>
<dbReference type="EMBL" id="UZAD01013427">
    <property type="protein sequence ID" value="VDN94850.1"/>
    <property type="molecule type" value="Genomic_DNA"/>
</dbReference>
<reference evidence="3" key="1">
    <citation type="submission" date="2017-02" db="UniProtKB">
        <authorList>
            <consortium name="WormBaseParasite"/>
        </authorList>
    </citation>
    <scope>IDENTIFICATION</scope>
</reference>
<sequence length="75" mass="8947">MSSSILPIYSLGYYFEANGRIPYISLNYDKSRMITKKKEKLIEDKTFGLKNKQGAKRQKFIQQVTNQENREYIEY</sequence>
<name>A0A0N4TXN2_BRUPA</name>
<evidence type="ECO:0000313" key="3">
    <source>
        <dbReference type="WBParaSite" id="BPAG_0001373701-mRNA-1"/>
    </source>
</evidence>
<organism evidence="3">
    <name type="scientific">Brugia pahangi</name>
    <name type="common">Filarial nematode worm</name>
    <dbReference type="NCBI Taxonomy" id="6280"/>
    <lineage>
        <taxon>Eukaryota</taxon>
        <taxon>Metazoa</taxon>
        <taxon>Ecdysozoa</taxon>
        <taxon>Nematoda</taxon>
        <taxon>Chromadorea</taxon>
        <taxon>Rhabditida</taxon>
        <taxon>Spirurina</taxon>
        <taxon>Spiruromorpha</taxon>
        <taxon>Filarioidea</taxon>
        <taxon>Onchocercidae</taxon>
        <taxon>Brugia</taxon>
    </lineage>
</organism>
<dbReference type="Proteomes" id="UP000278627">
    <property type="component" value="Unassembled WGS sequence"/>
</dbReference>
<protein>
    <submittedName>
        <fullName evidence="1 3">Uncharacterized protein</fullName>
    </submittedName>
</protein>
<evidence type="ECO:0000313" key="1">
    <source>
        <dbReference type="EMBL" id="VDN94850.1"/>
    </source>
</evidence>
<dbReference type="PANTHER" id="PTHR12681">
    <property type="entry name" value="ZINC FINGER-CONTAINING PROTEIN P48ZNF"/>
    <property type="match status" value="1"/>
</dbReference>
<proteinExistence type="predicted"/>
<keyword evidence="2" id="KW-1185">Reference proteome</keyword>